<protein>
    <submittedName>
        <fullName evidence="1">Uncharacterized protein</fullName>
    </submittedName>
</protein>
<dbReference type="Proteomes" id="UP000320333">
    <property type="component" value="Unassembled WGS sequence"/>
</dbReference>
<dbReference type="OrthoDB" id="10559229at2759"/>
<gene>
    <name evidence="1" type="ORF">CcCBS67573_g10641</name>
</gene>
<accession>A0A507CK93</accession>
<dbReference type="AlphaFoldDB" id="A0A507CK93"/>
<evidence type="ECO:0000313" key="2">
    <source>
        <dbReference type="Proteomes" id="UP000320333"/>
    </source>
</evidence>
<comment type="caution">
    <text evidence="1">The sequence shown here is derived from an EMBL/GenBank/DDBJ whole genome shotgun (WGS) entry which is preliminary data.</text>
</comment>
<keyword evidence="2" id="KW-1185">Reference proteome</keyword>
<organism evidence="1 2">
    <name type="scientific">Chytriomyces confervae</name>
    <dbReference type="NCBI Taxonomy" id="246404"/>
    <lineage>
        <taxon>Eukaryota</taxon>
        <taxon>Fungi</taxon>
        <taxon>Fungi incertae sedis</taxon>
        <taxon>Chytridiomycota</taxon>
        <taxon>Chytridiomycota incertae sedis</taxon>
        <taxon>Chytridiomycetes</taxon>
        <taxon>Chytridiales</taxon>
        <taxon>Chytriomycetaceae</taxon>
        <taxon>Chytriomyces</taxon>
    </lineage>
</organism>
<proteinExistence type="predicted"/>
<reference evidence="1 2" key="1">
    <citation type="journal article" date="2019" name="Sci. Rep.">
        <title>Comparative genomics of chytrid fungi reveal insights into the obligate biotrophic and pathogenic lifestyle of Synchytrium endobioticum.</title>
        <authorList>
            <person name="van de Vossenberg B.T.L.H."/>
            <person name="Warris S."/>
            <person name="Nguyen H.D.T."/>
            <person name="van Gent-Pelzer M.P.E."/>
            <person name="Joly D.L."/>
            <person name="van de Geest H.C."/>
            <person name="Bonants P.J.M."/>
            <person name="Smith D.S."/>
            <person name="Levesque C.A."/>
            <person name="van der Lee T.A.J."/>
        </authorList>
    </citation>
    <scope>NUCLEOTIDE SEQUENCE [LARGE SCALE GENOMIC DNA]</scope>
    <source>
        <strain evidence="1 2">CBS 675.73</strain>
    </source>
</reference>
<dbReference type="EMBL" id="QEAP01001855">
    <property type="protein sequence ID" value="TPX40098.1"/>
    <property type="molecule type" value="Genomic_DNA"/>
</dbReference>
<name>A0A507CK93_9FUNG</name>
<evidence type="ECO:0000313" key="1">
    <source>
        <dbReference type="EMBL" id="TPX40098.1"/>
    </source>
</evidence>
<sequence length="32" mass="3586">MPVTCAAGISHNHNLKQMGACHETVNKRFKDF</sequence>